<dbReference type="EMBL" id="CP058604">
    <property type="protein sequence ID" value="QLG70253.1"/>
    <property type="molecule type" value="Genomic_DNA"/>
</dbReference>
<dbReference type="Proteomes" id="UP000509704">
    <property type="component" value="Chromosome 1"/>
</dbReference>
<dbReference type="SUPFAM" id="SSF52540">
    <property type="entry name" value="P-loop containing nucleoside triphosphate hydrolases"/>
    <property type="match status" value="1"/>
</dbReference>
<reference evidence="2 3" key="1">
    <citation type="submission" date="2020-07" db="EMBL/GenBank/DDBJ databases">
        <title>The yeast mating-type switching endonuclease HO is a domesticated member of an unorthodox homing genetic element family.</title>
        <authorList>
            <person name="Coughlan A.Y."/>
            <person name="Lombardi L."/>
            <person name="Braun-Galleani S."/>
            <person name="Martos A.R."/>
            <person name="Galeote V."/>
            <person name="Bigey F."/>
            <person name="Dequin S."/>
            <person name="Byrne K.P."/>
            <person name="Wolfe K.H."/>
        </authorList>
    </citation>
    <scope>NUCLEOTIDE SEQUENCE [LARGE SCALE GENOMIC DNA]</scope>
    <source>
        <strain evidence="2 3">NRRL Y-6702</strain>
    </source>
</reference>
<organism evidence="2 3">
    <name type="scientific">Zygotorulaspora mrakii</name>
    <name type="common">Zygosaccharomyces mrakii</name>
    <dbReference type="NCBI Taxonomy" id="42260"/>
    <lineage>
        <taxon>Eukaryota</taxon>
        <taxon>Fungi</taxon>
        <taxon>Dikarya</taxon>
        <taxon>Ascomycota</taxon>
        <taxon>Saccharomycotina</taxon>
        <taxon>Saccharomycetes</taxon>
        <taxon>Saccharomycetales</taxon>
        <taxon>Saccharomycetaceae</taxon>
        <taxon>Zygotorulaspora</taxon>
    </lineage>
</organism>
<dbReference type="OrthoDB" id="3995714at2759"/>
<gene>
    <name evidence="2" type="ORF">HG535_0A01910</name>
</gene>
<feature type="compositionally biased region" description="Polar residues" evidence="1">
    <location>
        <begin position="276"/>
        <end position="293"/>
    </location>
</feature>
<proteinExistence type="predicted"/>
<dbReference type="GeneID" id="59233889"/>
<protein>
    <submittedName>
        <fullName evidence="2">Uncharacterized protein</fullName>
    </submittedName>
</protein>
<name>A0A7H9AVQ7_ZYGMR</name>
<evidence type="ECO:0000313" key="2">
    <source>
        <dbReference type="EMBL" id="QLG70253.1"/>
    </source>
</evidence>
<evidence type="ECO:0000256" key="1">
    <source>
        <dbReference type="SAM" id="MobiDB-lite"/>
    </source>
</evidence>
<dbReference type="InterPro" id="IPR027417">
    <property type="entry name" value="P-loop_NTPase"/>
</dbReference>
<keyword evidence="3" id="KW-1185">Reference proteome</keyword>
<evidence type="ECO:0000313" key="3">
    <source>
        <dbReference type="Proteomes" id="UP000509704"/>
    </source>
</evidence>
<dbReference type="RefSeq" id="XP_037141981.1">
    <property type="nucleotide sequence ID" value="XM_037286086.1"/>
</dbReference>
<sequence>MSNQRPIRLAILGGEATGKSSLISRLTVDIVHEVHYPTRKQANWLFDFTPHSMLAKTLLDGQAHERLMQRTPSSQRVEPIFSSPSVSANVLLSPLVYQSFLNDYTFVKDIHSNRSTNQLKNVDLKGRDTPFYSYLEPDKDLIDSKLHNSITNSNANILRSISSHSSTAAQSIKSDELPNTNNNYLPPNYSSISIDIIDTPGFKPDMVVPFLEVSLFTKLDKRVLQGLAEGPRQPVSTTSMLTASGASELNGKVDGYVFVYSAVPELNRGADPPGYESSSASGGKPENASNEDAPNSKRKDSWSSFDKLADGGFSLLEVIRNCILDAWTEYRDYEKRWKLGKEGDVYSLIYSLKSMWKSEKERREKLKQLRSFTTKLNSLNLDPSSPDSPPPCLIVCTHVNDPMASPILIESGKNLGMKWQSGFVAIDSMDDFNVDIALSLIIREIVEKNKLLSHKRSNSFTNSANPIRNLVKS</sequence>
<dbReference type="AlphaFoldDB" id="A0A7H9AVQ7"/>
<feature type="region of interest" description="Disordered" evidence="1">
    <location>
        <begin position="270"/>
        <end position="302"/>
    </location>
</feature>
<dbReference type="KEGG" id="zmk:HG535_0A01910"/>
<accession>A0A7H9AVQ7</accession>